<dbReference type="EMBL" id="CP072943">
    <property type="protein sequence ID" value="QTX31582.1"/>
    <property type="molecule type" value="Genomic_DNA"/>
</dbReference>
<dbReference type="Pfam" id="PF03023">
    <property type="entry name" value="MurJ"/>
    <property type="match status" value="1"/>
</dbReference>
<evidence type="ECO:0000256" key="2">
    <source>
        <dbReference type="ARBA" id="ARBA00022475"/>
    </source>
</evidence>
<dbReference type="RefSeq" id="WP_274372748.1">
    <property type="nucleotide sequence ID" value="NZ_CP072943.1"/>
</dbReference>
<feature type="transmembrane region" description="Helical" evidence="8">
    <location>
        <begin position="188"/>
        <end position="210"/>
    </location>
</feature>
<keyword evidence="6 8" id="KW-1133">Transmembrane helix</keyword>
<dbReference type="GO" id="GO:0015648">
    <property type="term" value="F:lipid-linked peptidoglycan transporter activity"/>
    <property type="evidence" value="ECO:0007669"/>
    <property type="project" value="UniProtKB-UniRule"/>
</dbReference>
<dbReference type="PANTHER" id="PTHR47019:SF1">
    <property type="entry name" value="LIPID II FLIPPASE MURJ"/>
    <property type="match status" value="1"/>
</dbReference>
<dbReference type="GO" id="GO:0005886">
    <property type="term" value="C:plasma membrane"/>
    <property type="evidence" value="ECO:0007669"/>
    <property type="project" value="UniProtKB-SubCell"/>
</dbReference>
<dbReference type="PRINTS" id="PR01806">
    <property type="entry name" value="VIRFACTRMVIN"/>
</dbReference>
<dbReference type="KEGG" id="aram:KAR29_09425"/>
<dbReference type="GO" id="GO:0008360">
    <property type="term" value="P:regulation of cell shape"/>
    <property type="evidence" value="ECO:0007669"/>
    <property type="project" value="UniProtKB-UniRule"/>
</dbReference>
<feature type="transmembrane region" description="Helical" evidence="8">
    <location>
        <begin position="410"/>
        <end position="431"/>
    </location>
</feature>
<keyword evidence="2 8" id="KW-1003">Cell membrane</keyword>
<dbReference type="CDD" id="cd13123">
    <property type="entry name" value="MATE_MurJ_like"/>
    <property type="match status" value="1"/>
</dbReference>
<dbReference type="AlphaFoldDB" id="A0A9Q7AKN5"/>
<evidence type="ECO:0000256" key="7">
    <source>
        <dbReference type="ARBA" id="ARBA00023136"/>
    </source>
</evidence>
<evidence type="ECO:0000256" key="3">
    <source>
        <dbReference type="ARBA" id="ARBA00022692"/>
    </source>
</evidence>
<evidence type="ECO:0000256" key="9">
    <source>
        <dbReference type="PIRNR" id="PIRNR002869"/>
    </source>
</evidence>
<feature type="transmembrane region" description="Helical" evidence="8">
    <location>
        <begin position="137"/>
        <end position="154"/>
    </location>
</feature>
<accession>A0A9Q7AKN5</accession>
<comment type="subcellular location">
    <subcellularLocation>
        <location evidence="1 8">Cell membrane</location>
        <topology evidence="1 8">Multi-pass membrane protein</topology>
    </subcellularLocation>
</comment>
<keyword evidence="8 9" id="KW-0813">Transport</keyword>
<evidence type="ECO:0000313" key="10">
    <source>
        <dbReference type="EMBL" id="QTX31582.1"/>
    </source>
</evidence>
<keyword evidence="4 8" id="KW-0133">Cell shape</keyword>
<keyword evidence="11" id="KW-1185">Reference proteome</keyword>
<feature type="transmembrane region" description="Helical" evidence="8">
    <location>
        <begin position="384"/>
        <end position="404"/>
    </location>
</feature>
<feature type="transmembrane region" description="Helical" evidence="8">
    <location>
        <begin position="231"/>
        <end position="252"/>
    </location>
</feature>
<dbReference type="NCBIfam" id="TIGR01695">
    <property type="entry name" value="murJ_mviN"/>
    <property type="match status" value="1"/>
</dbReference>
<proteinExistence type="inferred from homology"/>
<dbReference type="HAMAP" id="MF_02078">
    <property type="entry name" value="MurJ_MviN"/>
    <property type="match status" value="1"/>
</dbReference>
<dbReference type="Proteomes" id="UP000671879">
    <property type="component" value="Chromosome"/>
</dbReference>
<evidence type="ECO:0000256" key="1">
    <source>
        <dbReference type="ARBA" id="ARBA00004651"/>
    </source>
</evidence>
<organism evidence="10 11">
    <name type="scientific">Aminithiophilus ramosus</name>
    <dbReference type="NCBI Taxonomy" id="3029084"/>
    <lineage>
        <taxon>Bacteria</taxon>
        <taxon>Thermotogati</taxon>
        <taxon>Synergistota</taxon>
        <taxon>Synergistia</taxon>
        <taxon>Synergistales</taxon>
        <taxon>Aminithiophilaceae</taxon>
        <taxon>Aminithiophilus</taxon>
    </lineage>
</organism>
<dbReference type="PIRSF" id="PIRSF002869">
    <property type="entry name" value="MviN"/>
    <property type="match status" value="1"/>
</dbReference>
<comment type="pathway">
    <text evidence="8">Cell wall biogenesis; peptidoglycan biosynthesis.</text>
</comment>
<keyword evidence="3 8" id="KW-0812">Transmembrane</keyword>
<evidence type="ECO:0000256" key="8">
    <source>
        <dbReference type="HAMAP-Rule" id="MF_02078"/>
    </source>
</evidence>
<feature type="transmembrane region" description="Helical" evidence="8">
    <location>
        <begin position="161"/>
        <end position="182"/>
    </location>
</feature>
<evidence type="ECO:0000256" key="5">
    <source>
        <dbReference type="ARBA" id="ARBA00022984"/>
    </source>
</evidence>
<feature type="transmembrane region" description="Helical" evidence="8">
    <location>
        <begin position="314"/>
        <end position="338"/>
    </location>
</feature>
<evidence type="ECO:0000256" key="6">
    <source>
        <dbReference type="ARBA" id="ARBA00022989"/>
    </source>
</evidence>
<feature type="transmembrane region" description="Helical" evidence="8">
    <location>
        <begin position="443"/>
        <end position="466"/>
    </location>
</feature>
<keyword evidence="8 9" id="KW-0961">Cell wall biogenesis/degradation</keyword>
<feature type="transmembrane region" description="Helical" evidence="8">
    <location>
        <begin position="358"/>
        <end position="377"/>
    </location>
</feature>
<keyword evidence="7 8" id="KW-0472">Membrane</keyword>
<evidence type="ECO:0000313" key="11">
    <source>
        <dbReference type="Proteomes" id="UP000671879"/>
    </source>
</evidence>
<comment type="similarity">
    <text evidence="8 9">Belongs to the MurJ/MviN family.</text>
</comment>
<dbReference type="PANTHER" id="PTHR47019">
    <property type="entry name" value="LIPID II FLIPPASE MURJ"/>
    <property type="match status" value="1"/>
</dbReference>
<gene>
    <name evidence="8 10" type="primary">murJ</name>
    <name evidence="10" type="ORF">KAR29_09425</name>
</gene>
<feature type="transmembrane region" description="Helical" evidence="8">
    <location>
        <begin position="478"/>
        <end position="500"/>
    </location>
</feature>
<dbReference type="InterPro" id="IPR051050">
    <property type="entry name" value="Lipid_II_flippase_MurJ/MviN"/>
</dbReference>
<sequence>MSSSLARMVRHALTMMVGTLASRLLGLAREMVTAALFGATRQLDAFFIAYTLANLSRQLLAEGALSAAFVPVFSQVLVRDGRDRARSLACQALTVLVVAGVAVVAAGFFLAPLLVRLMAPGFSAEESVLALGLTRQILPFLLLMSLSALAMGVLNSMDRFFVPSLAPALSNVVYLVVLLASFRLWGIWALPVAVLCGGLVQFLLQWFWAGRLGVLLLPARPDRRDTDLRRMFFLFFPYAAGLSLNQVNPIVSRMLGSFLEEGAISVLNYADRILQLPLGLFVIAISQAVLPLLARHVLDGEELFAEVTRDALRFALFIVLPVSAGLFLVSDEMVHLLFRRGAFDDWAWHATSQALSMYALGLPGMALTTVIMRALYARGLPRDALFVTASSVGVNLLFCLLLMGPLSYRGLALASSLAFAGAAAVGYHRLCGSLGRPLKLLRWSWLVRLLPGLVALVAVVALFRFFCPYPPTANLSLRAAWVLSVTVAGGGAYGLLTALARAQEWNWLSNACRKDDPS</sequence>
<reference evidence="11" key="1">
    <citation type="submission" date="2021-04" db="EMBL/GenBank/DDBJ databases">
        <title>A novel Synergistetes isolate from a pyrite-forming mixed culture.</title>
        <authorList>
            <person name="Bunk B."/>
            <person name="Sproer C."/>
            <person name="Spring S."/>
            <person name="Pester M."/>
        </authorList>
    </citation>
    <scope>NUCLEOTIDE SEQUENCE [LARGE SCALE GENOMIC DNA]</scope>
    <source>
        <strain evidence="11">J.5.4.2-T.3.5.2</strain>
    </source>
</reference>
<feature type="transmembrane region" description="Helical" evidence="8">
    <location>
        <begin position="272"/>
        <end position="293"/>
    </location>
</feature>
<comment type="function">
    <text evidence="8 9">Involved in peptidoglycan biosynthesis. Transports lipid-linked peptidoglycan precursors from the inner to the outer leaflet of the cytoplasmic membrane.</text>
</comment>
<dbReference type="GO" id="GO:0009252">
    <property type="term" value="P:peptidoglycan biosynthetic process"/>
    <property type="evidence" value="ECO:0007669"/>
    <property type="project" value="UniProtKB-UniRule"/>
</dbReference>
<dbReference type="GO" id="GO:0034204">
    <property type="term" value="P:lipid translocation"/>
    <property type="evidence" value="ECO:0007669"/>
    <property type="project" value="TreeGrafter"/>
</dbReference>
<dbReference type="InterPro" id="IPR004268">
    <property type="entry name" value="MurJ"/>
</dbReference>
<keyword evidence="5 8" id="KW-0573">Peptidoglycan synthesis</keyword>
<dbReference type="GO" id="GO:0071555">
    <property type="term" value="P:cell wall organization"/>
    <property type="evidence" value="ECO:0007669"/>
    <property type="project" value="UniProtKB-UniRule"/>
</dbReference>
<evidence type="ECO:0000256" key="4">
    <source>
        <dbReference type="ARBA" id="ARBA00022960"/>
    </source>
</evidence>
<feature type="transmembrane region" description="Helical" evidence="8">
    <location>
        <begin position="90"/>
        <end position="117"/>
    </location>
</feature>
<name>A0A9Q7AKN5_9BACT</name>
<protein>
    <recommendedName>
        <fullName evidence="8">Probable lipid II flippase MurJ</fullName>
    </recommendedName>
</protein>